<evidence type="ECO:0000313" key="2">
    <source>
        <dbReference type="Proteomes" id="UP001500460"/>
    </source>
</evidence>
<comment type="caution">
    <text evidence="1">The sequence shown here is derived from an EMBL/GenBank/DDBJ whole genome shotgun (WGS) entry which is preliminary data.</text>
</comment>
<reference evidence="2" key="1">
    <citation type="journal article" date="2019" name="Int. J. Syst. Evol. Microbiol.">
        <title>The Global Catalogue of Microorganisms (GCM) 10K type strain sequencing project: providing services to taxonomists for standard genome sequencing and annotation.</title>
        <authorList>
            <consortium name="The Broad Institute Genomics Platform"/>
            <consortium name="The Broad Institute Genome Sequencing Center for Infectious Disease"/>
            <person name="Wu L."/>
            <person name="Ma J."/>
        </authorList>
    </citation>
    <scope>NUCLEOTIDE SEQUENCE [LARGE SCALE GENOMIC DNA]</scope>
    <source>
        <strain evidence="2">JCM 6922</strain>
    </source>
</reference>
<name>A0ABP5WH03_9ACTN</name>
<evidence type="ECO:0000313" key="1">
    <source>
        <dbReference type="EMBL" id="GAA2426994.1"/>
    </source>
</evidence>
<accession>A0ABP5WH03</accession>
<sequence length="69" mass="6951">MDLLAGAEQAGVVLLGLGRVDAVCVSEQGHGWFPPLMGLDGEALAAVTSMIFVFGTARPGPAVTGVPQT</sequence>
<organism evidence="1 2">
    <name type="scientific">Streptomyces glaucus</name>
    <dbReference type="NCBI Taxonomy" id="284029"/>
    <lineage>
        <taxon>Bacteria</taxon>
        <taxon>Bacillati</taxon>
        <taxon>Actinomycetota</taxon>
        <taxon>Actinomycetes</taxon>
        <taxon>Kitasatosporales</taxon>
        <taxon>Streptomycetaceae</taxon>
        <taxon>Streptomyces</taxon>
    </lineage>
</organism>
<dbReference type="Proteomes" id="UP001500460">
    <property type="component" value="Unassembled WGS sequence"/>
</dbReference>
<keyword evidence="2" id="KW-1185">Reference proteome</keyword>
<proteinExistence type="predicted"/>
<protein>
    <submittedName>
        <fullName evidence="1">Uncharacterized protein</fullName>
    </submittedName>
</protein>
<dbReference type="EMBL" id="BAAATK010000006">
    <property type="protein sequence ID" value="GAA2426994.1"/>
    <property type="molecule type" value="Genomic_DNA"/>
</dbReference>
<gene>
    <name evidence="1" type="ORF">GCM10010421_12760</name>
</gene>